<dbReference type="AlphaFoldDB" id="A0A4W5P7Q6"/>
<evidence type="ECO:0000256" key="4">
    <source>
        <dbReference type="ARBA" id="ARBA00023069"/>
    </source>
</evidence>
<evidence type="ECO:0000256" key="3">
    <source>
        <dbReference type="ARBA" id="ARBA00022737"/>
    </source>
</evidence>
<keyword evidence="3" id="KW-0677">Repeat</keyword>
<dbReference type="GO" id="GO:0030992">
    <property type="term" value="C:intraciliary transport particle B"/>
    <property type="evidence" value="ECO:0007669"/>
    <property type="project" value="TreeGrafter"/>
</dbReference>
<dbReference type="PANTHER" id="PTHR15722">
    <property type="entry name" value="IFT140/172-RELATED"/>
    <property type="match status" value="1"/>
</dbReference>
<sequence length="101" mass="11493">METIIFLHCKNQGGDGTELYQVKACIAMLDKNYILAELNYMEQGHPELDNLCHSYYQWLMETNQHEKAGEVTEGEEDFMGAVNLYLKAGLPAKAARFGYEP</sequence>
<organism evidence="6 7">
    <name type="scientific">Hucho hucho</name>
    <name type="common">huchen</name>
    <dbReference type="NCBI Taxonomy" id="62062"/>
    <lineage>
        <taxon>Eukaryota</taxon>
        <taxon>Metazoa</taxon>
        <taxon>Chordata</taxon>
        <taxon>Craniata</taxon>
        <taxon>Vertebrata</taxon>
        <taxon>Euteleostomi</taxon>
        <taxon>Actinopterygii</taxon>
        <taxon>Neopterygii</taxon>
        <taxon>Teleostei</taxon>
        <taxon>Protacanthopterygii</taxon>
        <taxon>Salmoniformes</taxon>
        <taxon>Salmonidae</taxon>
        <taxon>Salmoninae</taxon>
        <taxon>Hucho</taxon>
    </lineage>
</organism>
<keyword evidence="4" id="KW-0969">Cilium</keyword>
<dbReference type="Proteomes" id="UP000314982">
    <property type="component" value="Unassembled WGS sequence"/>
</dbReference>
<proteinExistence type="predicted"/>
<dbReference type="GO" id="GO:0036064">
    <property type="term" value="C:ciliary basal body"/>
    <property type="evidence" value="ECO:0007669"/>
    <property type="project" value="TreeGrafter"/>
</dbReference>
<name>A0A4W5P7Q6_9TELE</name>
<evidence type="ECO:0000313" key="6">
    <source>
        <dbReference type="Ensembl" id="ENSHHUP00000059422.1"/>
    </source>
</evidence>
<dbReference type="GO" id="GO:0042073">
    <property type="term" value="P:intraciliary transport"/>
    <property type="evidence" value="ECO:0007669"/>
    <property type="project" value="TreeGrafter"/>
</dbReference>
<dbReference type="STRING" id="62062.ENSHHUP00000059422"/>
<keyword evidence="7" id="KW-1185">Reference proteome</keyword>
<evidence type="ECO:0000256" key="5">
    <source>
        <dbReference type="ARBA" id="ARBA00023273"/>
    </source>
</evidence>
<accession>A0A4W5P7Q6</accession>
<dbReference type="PANTHER" id="PTHR15722:SF2">
    <property type="entry name" value="INTRAFLAGELLAR TRANSPORT PROTEIN 172 HOMOLOG"/>
    <property type="match status" value="1"/>
</dbReference>
<evidence type="ECO:0000256" key="1">
    <source>
        <dbReference type="ARBA" id="ARBA00004138"/>
    </source>
</evidence>
<reference evidence="7" key="1">
    <citation type="submission" date="2018-06" db="EMBL/GenBank/DDBJ databases">
        <title>Genome assembly of Danube salmon.</title>
        <authorList>
            <person name="Macqueen D.J."/>
            <person name="Gundappa M.K."/>
        </authorList>
    </citation>
    <scope>NUCLEOTIDE SEQUENCE [LARGE SCALE GENOMIC DNA]</scope>
</reference>
<keyword evidence="5" id="KW-0966">Cell projection</keyword>
<evidence type="ECO:0000256" key="2">
    <source>
        <dbReference type="ARBA" id="ARBA00022574"/>
    </source>
</evidence>
<dbReference type="GO" id="GO:0005930">
    <property type="term" value="C:axoneme"/>
    <property type="evidence" value="ECO:0007669"/>
    <property type="project" value="TreeGrafter"/>
</dbReference>
<reference evidence="6" key="2">
    <citation type="submission" date="2025-08" db="UniProtKB">
        <authorList>
            <consortium name="Ensembl"/>
        </authorList>
    </citation>
    <scope>IDENTIFICATION</scope>
</reference>
<keyword evidence="2" id="KW-0853">WD repeat</keyword>
<comment type="subcellular location">
    <subcellularLocation>
        <location evidence="1">Cell projection</location>
        <location evidence="1">Cilium</location>
    </subcellularLocation>
</comment>
<reference evidence="6" key="3">
    <citation type="submission" date="2025-09" db="UniProtKB">
        <authorList>
            <consortium name="Ensembl"/>
        </authorList>
    </citation>
    <scope>IDENTIFICATION</scope>
</reference>
<evidence type="ECO:0000313" key="7">
    <source>
        <dbReference type="Proteomes" id="UP000314982"/>
    </source>
</evidence>
<protein>
    <submittedName>
        <fullName evidence="6">Uncharacterized protein</fullName>
    </submittedName>
</protein>
<dbReference type="Ensembl" id="ENSHHUT00000061453.1">
    <property type="protein sequence ID" value="ENSHHUP00000059422.1"/>
    <property type="gene ID" value="ENSHHUG00000035313.1"/>
</dbReference>